<feature type="compositionally biased region" description="Polar residues" evidence="1">
    <location>
        <begin position="1105"/>
        <end position="1116"/>
    </location>
</feature>
<feature type="region of interest" description="Disordered" evidence="1">
    <location>
        <begin position="71"/>
        <end position="96"/>
    </location>
</feature>
<reference evidence="2" key="1">
    <citation type="submission" date="2022-01" db="EMBL/GenBank/DDBJ databases">
        <authorList>
            <person name="King R."/>
        </authorList>
    </citation>
    <scope>NUCLEOTIDE SEQUENCE</scope>
</reference>
<dbReference type="PANTHER" id="PTHR33480">
    <property type="entry name" value="SET DOMAIN-CONTAINING PROTEIN-RELATED"/>
    <property type="match status" value="1"/>
</dbReference>
<dbReference type="PANTHER" id="PTHR33480:SF1">
    <property type="entry name" value="TYR RECOMBINASE DOMAIN-CONTAINING PROTEIN"/>
    <property type="match status" value="1"/>
</dbReference>
<feature type="compositionally biased region" description="Basic and acidic residues" evidence="1">
    <location>
        <begin position="71"/>
        <end position="87"/>
    </location>
</feature>
<accession>A0A9N9XHZ9</accession>
<dbReference type="EMBL" id="OU898284">
    <property type="protein sequence ID" value="CAG9840679.1"/>
    <property type="molecule type" value="Genomic_DNA"/>
</dbReference>
<evidence type="ECO:0000313" key="2">
    <source>
        <dbReference type="EMBL" id="CAG9840679.1"/>
    </source>
</evidence>
<evidence type="ECO:0000256" key="1">
    <source>
        <dbReference type="SAM" id="MobiDB-lite"/>
    </source>
</evidence>
<organism evidence="2 3">
    <name type="scientific">Diabrotica balteata</name>
    <name type="common">Banded cucumber beetle</name>
    <dbReference type="NCBI Taxonomy" id="107213"/>
    <lineage>
        <taxon>Eukaryota</taxon>
        <taxon>Metazoa</taxon>
        <taxon>Ecdysozoa</taxon>
        <taxon>Arthropoda</taxon>
        <taxon>Hexapoda</taxon>
        <taxon>Insecta</taxon>
        <taxon>Pterygota</taxon>
        <taxon>Neoptera</taxon>
        <taxon>Endopterygota</taxon>
        <taxon>Coleoptera</taxon>
        <taxon>Polyphaga</taxon>
        <taxon>Cucujiformia</taxon>
        <taxon>Chrysomeloidea</taxon>
        <taxon>Chrysomelidae</taxon>
        <taxon>Galerucinae</taxon>
        <taxon>Diabroticina</taxon>
        <taxon>Diabroticites</taxon>
        <taxon>Diabrotica</taxon>
    </lineage>
</organism>
<evidence type="ECO:0000313" key="3">
    <source>
        <dbReference type="Proteomes" id="UP001153709"/>
    </source>
</evidence>
<feature type="region of interest" description="Disordered" evidence="1">
    <location>
        <begin position="763"/>
        <end position="787"/>
    </location>
</feature>
<name>A0A9N9XHZ9_DIABA</name>
<protein>
    <submittedName>
        <fullName evidence="2">Uncharacterized protein</fullName>
    </submittedName>
</protein>
<keyword evidence="3" id="KW-1185">Reference proteome</keyword>
<dbReference type="Proteomes" id="UP001153709">
    <property type="component" value="Chromosome 9"/>
</dbReference>
<feature type="region of interest" description="Disordered" evidence="1">
    <location>
        <begin position="194"/>
        <end position="214"/>
    </location>
</feature>
<proteinExistence type="predicted"/>
<feature type="region of interest" description="Disordered" evidence="1">
    <location>
        <begin position="1097"/>
        <end position="1128"/>
    </location>
</feature>
<sequence length="1425" mass="163974">MPLRKSHPKICEELVDSKQRETDSLILEKVIDIAEHGNAVSSIFKEPIEREKREKDESLIIRKLLNFDNKQKSEHQMEKESEKEQHKRSNSVAQRTSSFSLEEKALVEKTLRKNYKDRRDFCFYCEKDVSHFARHISKWHSEEIDVVKILCHKVNSKERRLAVSNLRKKGNFIRNQTDSALRSVKRPKLTDKHTKICPSNYDEENNRRQTSQSDGQTTLLLHQFLKHDDLLKSKIFSRMRADDINLIAKKDPLICQYAYSYIKGRQSKGNINLVRQNMRRLAKLLDFARRQNPDIKKLIDILRPKHFQLIISGVNKIAKYNPETDNYESPTLAINFGTLMKKCCDLAYINLVQIENTSDERKELKILKTLLESQWCDEVSAQACTNLNQNKWNKEELLPLTNDLKKLNIFLQTSAEELFHKLKSDEYDFKTYNSLKDTLYAQVILLNRRRPAEVAQLKVQTFKSINLGGENDNEFEKCLTEAEKILLKTYSRLVIRGKRGRGVPILLSPSMKMHFDLILHCRNNFTIESDFVFHTTGRGFVDGTKIIHKYAKKCQLERPASITATKLRKHLATITQLLQFSNNDMEQLSKFMGHTLQTHCNYYRLSDKVYQTAKISKLLLLMMEGGAEKYKGKTLDEIDINLAPLTDAEEEEMENILKTNDNLNVDCGIPSTSANVDNNKESHKKLDNLKKKIFIDRRRPWTKQEKSIIAEYFSDNIKKRKPPIKVEVQHLIEEYPEELINASTTDQESKRLSPSVDSCATVTVDGKSNVDDKPQTSGDFDKEQSTSKASTSNKTICLFCDHSQKRCRKKLVNLLFPQSDKVPLQITNMAKNFGDSVILSKLQHQTVAYHQPCYAAYQSREKRSIEESTDSSYSKYRQLHQLAFDSLSNFIEIEIIDNNKVMYLAQLFLRYRALLLEFGNQEIDFDDIQDYRTETLQKKLLNKFGDRITIEASSGLRNKKIVYKTDIEISVMANSVKFLEAKNDYKFEDVGYYLRSCIKNMDVRRLPRNVTADDIIRGECDIPEQLVDFMQNLIQGPNVSNDNSEKLKVKITSICSDIIYTVTRGTCKPAKSLTLGLAVKSLTNSRQVITILNSDETDNLDDGEATTSSAPTVNDNENGEGPSRKRRRFNEISREIRPYYSKPKTSMQLVTADLFTNTVDLCKGATEITTDKDLLWIMSLSRIDSVPMWLGYNCMMSIDHSEKQKIEYLPPINSSPTSYAIVNETLNMAKEIAEKCQQAEIIVTYDLAIAKMAMQIQEQEKPQYNNIFVNLGTFHTEMAFFKAIGKYIDCSGLVEILVQAEVLAGGSMNSFLDRKHFNRCKRLHPLTAAALQILHFQQTQLQRENVHEANADDAIQVIELSAACSSNSVGTSKDESNMEELGVNMEVEKCDKETQADIFQLFPNFTILDHLFTSEKKFLLAWVLQ</sequence>
<feature type="compositionally biased region" description="Basic and acidic residues" evidence="1">
    <location>
        <begin position="768"/>
        <end position="785"/>
    </location>
</feature>
<dbReference type="OrthoDB" id="8060926at2759"/>
<gene>
    <name evidence="2" type="ORF">DIABBA_LOCUS13303</name>
</gene>